<evidence type="ECO:0000256" key="5">
    <source>
        <dbReference type="ARBA" id="ARBA00023242"/>
    </source>
</evidence>
<evidence type="ECO:0000313" key="9">
    <source>
        <dbReference type="Proteomes" id="UP000031192"/>
    </source>
</evidence>
<dbReference type="InterPro" id="IPR012337">
    <property type="entry name" value="RNaseH-like_sf"/>
</dbReference>
<keyword evidence="9" id="KW-1185">Reference proteome</keyword>
<feature type="region of interest" description="Disordered" evidence="6">
    <location>
        <begin position="1001"/>
        <end position="1022"/>
    </location>
</feature>
<evidence type="ECO:0000259" key="7">
    <source>
        <dbReference type="PROSITE" id="PS00028"/>
    </source>
</evidence>
<dbReference type="Pfam" id="PF12013">
    <property type="entry name" value="OrsD"/>
    <property type="match status" value="1"/>
</dbReference>
<dbReference type="InterPro" id="IPR008906">
    <property type="entry name" value="HATC_C_dom"/>
</dbReference>
<dbReference type="InterPro" id="IPR052035">
    <property type="entry name" value="ZnF_BED_domain_contain"/>
</dbReference>
<keyword evidence="2" id="KW-0479">Metal-binding</keyword>
<proteinExistence type="predicted"/>
<keyword evidence="3" id="KW-0863">Zinc-finger</keyword>
<feature type="compositionally biased region" description="Polar residues" evidence="6">
    <location>
        <begin position="372"/>
        <end position="392"/>
    </location>
</feature>
<evidence type="ECO:0000256" key="1">
    <source>
        <dbReference type="ARBA" id="ARBA00004123"/>
    </source>
</evidence>
<evidence type="ECO:0000256" key="6">
    <source>
        <dbReference type="SAM" id="MobiDB-lite"/>
    </source>
</evidence>
<keyword evidence="4" id="KW-0862">Zinc</keyword>
<dbReference type="InterPro" id="IPR013087">
    <property type="entry name" value="Znf_C2H2_type"/>
</dbReference>
<dbReference type="GO" id="GO:0008270">
    <property type="term" value="F:zinc ion binding"/>
    <property type="evidence" value="ECO:0007669"/>
    <property type="project" value="UniProtKB-KW"/>
</dbReference>
<dbReference type="Pfam" id="PF05699">
    <property type="entry name" value="Dimer_Tnp_hAT"/>
    <property type="match status" value="1"/>
</dbReference>
<dbReference type="EMBL" id="AZNH01000176">
    <property type="protein sequence ID" value="KID81228.1"/>
    <property type="molecule type" value="Genomic_DNA"/>
</dbReference>
<evidence type="ECO:0000256" key="2">
    <source>
        <dbReference type="ARBA" id="ARBA00022723"/>
    </source>
</evidence>
<evidence type="ECO:0000313" key="8">
    <source>
        <dbReference type="EMBL" id="KID81228.1"/>
    </source>
</evidence>
<dbReference type="PANTHER" id="PTHR46481">
    <property type="entry name" value="ZINC FINGER BED DOMAIN-CONTAINING PROTEIN 4"/>
    <property type="match status" value="1"/>
</dbReference>
<dbReference type="Proteomes" id="UP000031192">
    <property type="component" value="Unassembled WGS sequence"/>
</dbReference>
<keyword evidence="5" id="KW-0539">Nucleus</keyword>
<dbReference type="PANTHER" id="PTHR46481:SF10">
    <property type="entry name" value="ZINC FINGER BED DOMAIN-CONTAINING PROTEIN 39"/>
    <property type="match status" value="1"/>
</dbReference>
<dbReference type="SUPFAM" id="SSF53098">
    <property type="entry name" value="Ribonuclease H-like"/>
    <property type="match status" value="1"/>
</dbReference>
<dbReference type="HOGENOM" id="CLU_254550_0_0_1"/>
<dbReference type="GO" id="GO:0005634">
    <property type="term" value="C:nucleus"/>
    <property type="evidence" value="ECO:0007669"/>
    <property type="project" value="UniProtKB-SubCell"/>
</dbReference>
<reference evidence="8 9" key="1">
    <citation type="journal article" date="2014" name="Proc. Natl. Acad. Sci. U.S.A.">
        <title>Trajectory and genomic determinants of fungal-pathogen speciation and host adaptation.</title>
        <authorList>
            <person name="Hu X."/>
            <person name="Xiao G."/>
            <person name="Zheng P."/>
            <person name="Shang Y."/>
            <person name="Su Y."/>
            <person name="Zhang X."/>
            <person name="Liu X."/>
            <person name="Zhan S."/>
            <person name="St Leger R.J."/>
            <person name="Wang C."/>
        </authorList>
    </citation>
    <scope>NUCLEOTIDE SEQUENCE [LARGE SCALE GENOMIC DNA]</scope>
    <source>
        <strain evidence="8 9">ARSEF 977</strain>
    </source>
</reference>
<gene>
    <name evidence="8" type="ORF">MGU_11399</name>
</gene>
<feature type="region of interest" description="Disordered" evidence="6">
    <location>
        <begin position="359"/>
        <end position="392"/>
    </location>
</feature>
<name>A0A0B4GFH1_METGA</name>
<organism evidence="8 9">
    <name type="scientific">Metarhizium guizhouense (strain ARSEF 977)</name>
    <dbReference type="NCBI Taxonomy" id="1276136"/>
    <lineage>
        <taxon>Eukaryota</taxon>
        <taxon>Fungi</taxon>
        <taxon>Dikarya</taxon>
        <taxon>Ascomycota</taxon>
        <taxon>Pezizomycotina</taxon>
        <taxon>Sordariomycetes</taxon>
        <taxon>Hypocreomycetidae</taxon>
        <taxon>Hypocreales</taxon>
        <taxon>Clavicipitaceae</taxon>
        <taxon>Metarhizium</taxon>
    </lineage>
</organism>
<sequence length="1397" mass="159441">MEKYITLNNEFQLIICRPCGCAIRPGTSIERHFRQEHKLKGELLKDIIDYYGSMVASDPITSDIPSNGRFPIEDIKTHDGFRCYECLFVTKAPTAFDDHRREARHAKESVNECKVKIQTWMGGRYARYWTVREYGSEQGEARIRLETEQQQEPTTAAISAMDAELKAFQVTQEAKIEARNRKGNSEESYDRDSTWVKEMKWISHFGDRDRLPIFDAAEWVRAKADRKRAKNAEDPAVKREEIMLRRLGDSFDRELDRCIWRLDSVPKETLQWLKSVEQTRPEGVPFRNMAQEASLTKYRSVAHRYLGFCWRAHQLGRQEAEDRLAMYFTDKQWSLFSDIVCALKEEDQEDCGDYNNLGGSGYMSDKEETPPGATTQGGESNQYNTDGHTNQGEYRRATQPLDRAVFLFMVASIKVSVGGELYKNSLLCFCAALGIRKHPLGFLPAHVYTGLLAALVYILRLFFLEHCFEDTTRELHEVDMKSIHAFQEQHAKWLCVGTYSVFSKLINWMAYGKGHRNHSVGTGTVRWSEDEESLFHNGEQIAIEDFKRGAFSLIAETEDLINELFGGQWDSIGPAIDMTRISDSLVLMGAGESFATAKKNQWLEPGFQKVIRTISQSVYDKKRACWKKDGTDLPILLMDCSQITINTLDAQPIAPPSSTLSSSAGPSRSSDDATSASILLLDFDITPFFRKRKATGNAVYRCLHCPADTPWESKQKSNARNHARKVHSNIVINSRSNLGVDSNSDGVQQPFQKPRIDHFYALQASESSLRRAFDRRRYIQAWVGLLTRRRLPFSAVTWDEMSELVLASNPAVEDLLLTSRHAAMRHISANFDLYRTRLRSLLESSISLVHISSDLWTSPHRHGILALCARWIDADLKPRRALLGMPECKFSHSGEHQAELMLEVLEIYGLPRRLGYHTSDNATSNDTCLQHLSRLLKEKHGGDFNPKLRRIRCVAHILNLSLQAFLLASSKEALIAALEAADDTTGDAMYEQFYEALNTAAERESSQSTGRKRLAKKGRSSDPNYQRLANFSGWRQISALRKIHHLAVWLRTSSIHSDQWDMRVGLRLGIDNDTRWNSWYKLLSNALRKKAEIRQFFLDFERELGDNILTISDWEFIERTQQFLQPFAAATLLGEGAGSNLSHTLMIMDALLHHYEKAKKIYSAEATYDPHLLHCVDMGWFVLNKYYALTDETPAYAAALLLDPSKRLKYIQHNWDIGWIDSVVEKTRMFWEEKYKDAGPVGGTSLSAKDESPYSRRPRNDLDALFDEITVWEESNPDVDDFDTFIKSPPIRITCSPLLWWLNPERIKAYPRLSRMAIDILSIPPESTDPESAFSGGRRTLSWDRESMLCENVEKVECIGNWIRSGLITLSIEGGNGIIVDTAIDVDVDREVDDELD</sequence>
<protein>
    <submittedName>
        <fullName evidence="8">Restless-like transposase</fullName>
    </submittedName>
</protein>
<evidence type="ECO:0000256" key="4">
    <source>
        <dbReference type="ARBA" id="ARBA00022833"/>
    </source>
</evidence>
<dbReference type="GO" id="GO:0046983">
    <property type="term" value="F:protein dimerization activity"/>
    <property type="evidence" value="ECO:0007669"/>
    <property type="project" value="InterPro"/>
</dbReference>
<comment type="caution">
    <text evidence="8">The sequence shown here is derived from an EMBL/GenBank/DDBJ whole genome shotgun (WGS) entry which is preliminary data.</text>
</comment>
<dbReference type="PROSITE" id="PS00028">
    <property type="entry name" value="ZINC_FINGER_C2H2_1"/>
    <property type="match status" value="1"/>
</dbReference>
<evidence type="ECO:0000256" key="3">
    <source>
        <dbReference type="ARBA" id="ARBA00022771"/>
    </source>
</evidence>
<accession>A0A0B4GFH1</accession>
<comment type="subcellular location">
    <subcellularLocation>
        <location evidence="1">Nucleus</location>
    </subcellularLocation>
</comment>
<feature type="domain" description="C2H2-type" evidence="7">
    <location>
        <begin position="16"/>
        <end position="37"/>
    </location>
</feature>
<dbReference type="OrthoDB" id="4961446at2759"/>
<dbReference type="InterPro" id="IPR022698">
    <property type="entry name" value="OrsD"/>
</dbReference>